<evidence type="ECO:0000256" key="4">
    <source>
        <dbReference type="ARBA" id="ARBA00023002"/>
    </source>
</evidence>
<feature type="compositionally biased region" description="Polar residues" evidence="9">
    <location>
        <begin position="8"/>
        <end position="19"/>
    </location>
</feature>
<keyword evidence="2 10" id="KW-0812">Transmembrane</keyword>
<dbReference type="InterPro" id="IPR021765">
    <property type="entry name" value="UstYa-like"/>
</dbReference>
<gene>
    <name evidence="11" type="ORF">VP1G_10193</name>
</gene>
<reference evidence="12" key="1">
    <citation type="submission" date="2014-12" db="EMBL/GenBank/DDBJ databases">
        <title>Genome Sequence of Valsa Canker Pathogens Uncovers a Specific Adaption of Colonization on Woody Bark.</title>
        <authorList>
            <person name="Yin Z."/>
            <person name="Liu H."/>
            <person name="Gao X."/>
            <person name="Li Z."/>
            <person name="Song N."/>
            <person name="Ke X."/>
            <person name="Dai Q."/>
            <person name="Wu Y."/>
            <person name="Sun Y."/>
            <person name="Xu J.-R."/>
            <person name="Kang Z.K."/>
            <person name="Wang L."/>
            <person name="Huang L."/>
        </authorList>
    </citation>
    <scope>NUCLEOTIDE SEQUENCE [LARGE SCALE GENOMIC DNA]</scope>
    <source>
        <strain evidence="12">SXYL134</strain>
    </source>
</reference>
<keyword evidence="12" id="KW-1185">Reference proteome</keyword>
<evidence type="ECO:0000256" key="7">
    <source>
        <dbReference type="ARBA" id="ARBA00023180"/>
    </source>
</evidence>
<feature type="transmembrane region" description="Helical" evidence="10">
    <location>
        <begin position="51"/>
        <end position="71"/>
    </location>
</feature>
<evidence type="ECO:0000256" key="1">
    <source>
        <dbReference type="ARBA" id="ARBA00004167"/>
    </source>
</evidence>
<evidence type="ECO:0008006" key="13">
    <source>
        <dbReference type="Google" id="ProtNLM"/>
    </source>
</evidence>
<evidence type="ECO:0000313" key="12">
    <source>
        <dbReference type="Proteomes" id="UP000078576"/>
    </source>
</evidence>
<keyword evidence="6 10" id="KW-0472">Membrane</keyword>
<keyword evidence="7" id="KW-0325">Glycoprotein</keyword>
<dbReference type="PANTHER" id="PTHR33365:SF7">
    <property type="entry name" value="TAT PATHWAY SIGNAL SEQUENCE"/>
    <property type="match status" value="1"/>
</dbReference>
<keyword evidence="4" id="KW-0560">Oxidoreductase</keyword>
<dbReference type="AlphaFoldDB" id="A0A194VGS2"/>
<dbReference type="GO" id="GO:0016020">
    <property type="term" value="C:membrane"/>
    <property type="evidence" value="ECO:0007669"/>
    <property type="project" value="UniProtKB-SubCell"/>
</dbReference>
<accession>A0A194VGS2</accession>
<dbReference type="OrthoDB" id="3687641at2759"/>
<name>A0A194VGS2_CYTMA</name>
<dbReference type="Pfam" id="PF11807">
    <property type="entry name" value="UstYa"/>
    <property type="match status" value="1"/>
</dbReference>
<evidence type="ECO:0000256" key="6">
    <source>
        <dbReference type="ARBA" id="ARBA00023136"/>
    </source>
</evidence>
<evidence type="ECO:0000256" key="9">
    <source>
        <dbReference type="SAM" id="MobiDB-lite"/>
    </source>
</evidence>
<comment type="similarity">
    <text evidence="8">Belongs to the ustYa family.</text>
</comment>
<feature type="region of interest" description="Disordered" evidence="9">
    <location>
        <begin position="1"/>
        <end position="26"/>
    </location>
</feature>
<evidence type="ECO:0000256" key="5">
    <source>
        <dbReference type="ARBA" id="ARBA00023026"/>
    </source>
</evidence>
<keyword evidence="3 10" id="KW-1133">Transmembrane helix</keyword>
<dbReference type="Proteomes" id="UP000078576">
    <property type="component" value="Unassembled WGS sequence"/>
</dbReference>
<proteinExistence type="inferred from homology"/>
<protein>
    <recommendedName>
        <fullName evidence="13">Cyclochlorotine biosynthesis protein O</fullName>
    </recommendedName>
</protein>
<dbReference type="EMBL" id="KN714856">
    <property type="protein sequence ID" value="KUI63069.1"/>
    <property type="molecule type" value="Genomic_DNA"/>
</dbReference>
<organism evidence="11 12">
    <name type="scientific">Cytospora mali</name>
    <name type="common">Apple Valsa canker fungus</name>
    <name type="synonym">Valsa mali</name>
    <dbReference type="NCBI Taxonomy" id="578113"/>
    <lineage>
        <taxon>Eukaryota</taxon>
        <taxon>Fungi</taxon>
        <taxon>Dikarya</taxon>
        <taxon>Ascomycota</taxon>
        <taxon>Pezizomycotina</taxon>
        <taxon>Sordariomycetes</taxon>
        <taxon>Sordariomycetidae</taxon>
        <taxon>Diaporthales</taxon>
        <taxon>Cytosporaceae</taxon>
        <taxon>Cytospora</taxon>
    </lineage>
</organism>
<evidence type="ECO:0000256" key="3">
    <source>
        <dbReference type="ARBA" id="ARBA00022989"/>
    </source>
</evidence>
<evidence type="ECO:0000256" key="10">
    <source>
        <dbReference type="SAM" id="Phobius"/>
    </source>
</evidence>
<dbReference type="GO" id="GO:0016491">
    <property type="term" value="F:oxidoreductase activity"/>
    <property type="evidence" value="ECO:0007669"/>
    <property type="project" value="UniProtKB-KW"/>
</dbReference>
<sequence length="290" mass="33805">MASKESGESLTASRQSSSCDLKDYDSESDTQYLLSYERDRKKHRTQQKRHWVFLAVNSFVLLLNIGVLLMMSAPKTIEVNEDQDTRMIPYPRYAHEEWIEDVIEWEVQVYDDQFGNHGPFRGEPRPELDNAWDETWLSNFTLRIPKPGWRNHSTPTSVLTEWEDEEGGIMGTFSFIHNLHCIKYLRQYMLPEYYPGLQEKYKPGPGSPIPIHMDHCLDILRQSELCHADMALMTFEWRENEPDPVNIHHAPHICANKAKLAHFLEQHTTPPFGLLHNPFTGERPSWEGGI</sequence>
<dbReference type="GO" id="GO:0043386">
    <property type="term" value="P:mycotoxin biosynthetic process"/>
    <property type="evidence" value="ECO:0007669"/>
    <property type="project" value="InterPro"/>
</dbReference>
<comment type="subcellular location">
    <subcellularLocation>
        <location evidence="1">Membrane</location>
        <topology evidence="1">Single-pass membrane protein</topology>
    </subcellularLocation>
</comment>
<dbReference type="STRING" id="694573.A0A194VGS2"/>
<evidence type="ECO:0000256" key="8">
    <source>
        <dbReference type="ARBA" id="ARBA00035112"/>
    </source>
</evidence>
<keyword evidence="5" id="KW-0843">Virulence</keyword>
<dbReference type="PANTHER" id="PTHR33365">
    <property type="entry name" value="YALI0B05434P"/>
    <property type="match status" value="1"/>
</dbReference>
<evidence type="ECO:0000256" key="2">
    <source>
        <dbReference type="ARBA" id="ARBA00022692"/>
    </source>
</evidence>
<evidence type="ECO:0000313" key="11">
    <source>
        <dbReference type="EMBL" id="KUI63069.1"/>
    </source>
</evidence>